<dbReference type="SUPFAM" id="SSF56784">
    <property type="entry name" value="HAD-like"/>
    <property type="match status" value="1"/>
</dbReference>
<dbReference type="PANTHER" id="PTHR48085">
    <property type="entry name" value="CADMIUM/ZINC-TRANSPORTING ATPASE HMA2-RELATED"/>
    <property type="match status" value="1"/>
</dbReference>
<evidence type="ECO:0000256" key="8">
    <source>
        <dbReference type="RuleBase" id="RU362081"/>
    </source>
</evidence>
<dbReference type="CDD" id="cd07544">
    <property type="entry name" value="P-type_ATPase_HM"/>
    <property type="match status" value="1"/>
</dbReference>
<dbReference type="Pfam" id="PF00122">
    <property type="entry name" value="E1-E2_ATPase"/>
    <property type="match status" value="1"/>
</dbReference>
<evidence type="ECO:0000313" key="10">
    <source>
        <dbReference type="EMBL" id="EGF25466.1"/>
    </source>
</evidence>
<feature type="transmembrane region" description="Helical" evidence="8">
    <location>
        <begin position="97"/>
        <end position="122"/>
    </location>
</feature>
<keyword evidence="4 8" id="KW-1133">Transmembrane helix</keyword>
<dbReference type="GO" id="GO:0046872">
    <property type="term" value="F:metal ion binding"/>
    <property type="evidence" value="ECO:0007669"/>
    <property type="project" value="UniProtKB-KW"/>
</dbReference>
<feature type="transmembrane region" description="Helical" evidence="8">
    <location>
        <begin position="31"/>
        <end position="51"/>
    </location>
</feature>
<keyword evidence="8" id="KW-0479">Metal-binding</keyword>
<dbReference type="Gene3D" id="3.40.50.1000">
    <property type="entry name" value="HAD superfamily/HAD-like"/>
    <property type="match status" value="1"/>
</dbReference>
<dbReference type="EC" id="7.2.2.12" evidence="6"/>
<dbReference type="GO" id="GO:0005886">
    <property type="term" value="C:plasma membrane"/>
    <property type="evidence" value="ECO:0007669"/>
    <property type="project" value="UniProtKB-SubCell"/>
</dbReference>
<evidence type="ECO:0000256" key="3">
    <source>
        <dbReference type="ARBA" id="ARBA00022692"/>
    </source>
</evidence>
<dbReference type="SUPFAM" id="SSF81665">
    <property type="entry name" value="Calcium ATPase, transmembrane domain M"/>
    <property type="match status" value="1"/>
</dbReference>
<dbReference type="GO" id="GO:0016887">
    <property type="term" value="F:ATP hydrolysis activity"/>
    <property type="evidence" value="ECO:0007669"/>
    <property type="project" value="InterPro"/>
</dbReference>
<dbReference type="Pfam" id="PF00702">
    <property type="entry name" value="Hydrolase"/>
    <property type="match status" value="1"/>
</dbReference>
<dbReference type="NCBIfam" id="TIGR01494">
    <property type="entry name" value="ATPase_P-type"/>
    <property type="match status" value="1"/>
</dbReference>
<dbReference type="Gene3D" id="3.40.1110.10">
    <property type="entry name" value="Calcium-transporting ATPase, cytoplasmic domain N"/>
    <property type="match status" value="1"/>
</dbReference>
<dbReference type="InterPro" id="IPR001757">
    <property type="entry name" value="P_typ_ATPase"/>
</dbReference>
<dbReference type="InterPro" id="IPR036412">
    <property type="entry name" value="HAD-like_sf"/>
</dbReference>
<dbReference type="Proteomes" id="UP000006222">
    <property type="component" value="Unassembled WGS sequence"/>
</dbReference>
<proteinExistence type="inferred from homology"/>
<comment type="similarity">
    <text evidence="2 8">Belongs to the cation transport ATPase (P-type) (TC 3.A.3) family. Type IB subfamily.</text>
</comment>
<comment type="catalytic activity">
    <reaction evidence="7">
        <text>Zn(2+)(in) + ATP + H2O = Zn(2+)(out) + ADP + phosphate + H(+)</text>
        <dbReference type="Rhea" id="RHEA:20621"/>
        <dbReference type="ChEBI" id="CHEBI:15377"/>
        <dbReference type="ChEBI" id="CHEBI:15378"/>
        <dbReference type="ChEBI" id="CHEBI:29105"/>
        <dbReference type="ChEBI" id="CHEBI:30616"/>
        <dbReference type="ChEBI" id="CHEBI:43474"/>
        <dbReference type="ChEBI" id="CHEBI:456216"/>
        <dbReference type="EC" id="7.2.2.12"/>
    </reaction>
</comment>
<evidence type="ECO:0000256" key="1">
    <source>
        <dbReference type="ARBA" id="ARBA00004370"/>
    </source>
</evidence>
<feature type="transmembrane region" description="Helical" evidence="8">
    <location>
        <begin position="63"/>
        <end position="85"/>
    </location>
</feature>
<dbReference type="GO" id="GO:0005524">
    <property type="term" value="F:ATP binding"/>
    <property type="evidence" value="ECO:0007669"/>
    <property type="project" value="UniProtKB-UniRule"/>
</dbReference>
<gene>
    <name evidence="10" type="ORF">RBWH47_04883</name>
</gene>
<evidence type="ECO:0000256" key="7">
    <source>
        <dbReference type="ARBA" id="ARBA00047308"/>
    </source>
</evidence>
<dbReference type="InterPro" id="IPR027256">
    <property type="entry name" value="P-typ_ATPase_IB"/>
</dbReference>
<dbReference type="InterPro" id="IPR023214">
    <property type="entry name" value="HAD_sf"/>
</dbReference>
<comment type="subcellular location">
    <subcellularLocation>
        <location evidence="8">Cell membrane</location>
    </subcellularLocation>
    <subcellularLocation>
        <location evidence="1">Membrane</location>
    </subcellularLocation>
</comment>
<feature type="transmembrane region" description="Helical" evidence="8">
    <location>
        <begin position="287"/>
        <end position="313"/>
    </location>
</feature>
<organism evidence="10 11">
    <name type="scientific">Rhodopirellula baltica WH47</name>
    <dbReference type="NCBI Taxonomy" id="991778"/>
    <lineage>
        <taxon>Bacteria</taxon>
        <taxon>Pseudomonadati</taxon>
        <taxon>Planctomycetota</taxon>
        <taxon>Planctomycetia</taxon>
        <taxon>Pirellulales</taxon>
        <taxon>Pirellulaceae</taxon>
        <taxon>Rhodopirellula</taxon>
    </lineage>
</organism>
<keyword evidence="5 8" id="KW-0472">Membrane</keyword>
<evidence type="ECO:0000256" key="5">
    <source>
        <dbReference type="ARBA" id="ARBA00023136"/>
    </source>
</evidence>
<evidence type="ECO:0000256" key="6">
    <source>
        <dbReference type="ARBA" id="ARBA00039097"/>
    </source>
</evidence>
<dbReference type="Gene3D" id="2.70.150.10">
    <property type="entry name" value="Calcium-transporting ATPase, cytoplasmic transduction domain A"/>
    <property type="match status" value="1"/>
</dbReference>
<dbReference type="InterPro" id="IPR008250">
    <property type="entry name" value="ATPase_P-typ_transduc_dom_A_sf"/>
</dbReference>
<dbReference type="NCBIfam" id="TIGR01525">
    <property type="entry name" value="ATPase-IB_hvy"/>
    <property type="match status" value="1"/>
</dbReference>
<dbReference type="PROSITE" id="PS00154">
    <property type="entry name" value="ATPASE_E1_E2"/>
    <property type="match status" value="1"/>
</dbReference>
<dbReference type="SUPFAM" id="SSF81653">
    <property type="entry name" value="Calcium ATPase, transduction domain A"/>
    <property type="match status" value="1"/>
</dbReference>
<dbReference type="PRINTS" id="PR00119">
    <property type="entry name" value="CATATPASE"/>
</dbReference>
<dbReference type="AlphaFoldDB" id="F2AY14"/>
<dbReference type="GO" id="GO:0015086">
    <property type="term" value="F:cadmium ion transmembrane transporter activity"/>
    <property type="evidence" value="ECO:0007669"/>
    <property type="project" value="TreeGrafter"/>
</dbReference>
<protein>
    <recommendedName>
        <fullName evidence="6">P-type Zn(2+) transporter</fullName>
        <ecNumber evidence="6">7.2.2.12</ecNumber>
    </recommendedName>
</protein>
<keyword evidence="8" id="KW-1003">Cell membrane</keyword>
<dbReference type="InterPro" id="IPR059000">
    <property type="entry name" value="ATPase_P-type_domA"/>
</dbReference>
<dbReference type="InterPro" id="IPR018303">
    <property type="entry name" value="ATPase_P-typ_P_site"/>
</dbReference>
<dbReference type="InterPro" id="IPR051014">
    <property type="entry name" value="Cation_Transport_ATPase_IB"/>
</dbReference>
<dbReference type="InterPro" id="IPR023298">
    <property type="entry name" value="ATPase_P-typ_TM_dom_sf"/>
</dbReference>
<keyword evidence="3 8" id="KW-0812">Transmembrane</keyword>
<name>F2AY14_RHOBT</name>
<evidence type="ECO:0000259" key="9">
    <source>
        <dbReference type="Pfam" id="PF00122"/>
    </source>
</evidence>
<accession>F2AY14</accession>
<evidence type="ECO:0000313" key="11">
    <source>
        <dbReference type="Proteomes" id="UP000006222"/>
    </source>
</evidence>
<dbReference type="InterPro" id="IPR023299">
    <property type="entry name" value="ATPase_P-typ_cyto_dom_N"/>
</dbReference>
<reference evidence="10 11" key="1">
    <citation type="journal article" date="2013" name="Mar. Genomics">
        <title>Expression of sulfatases in Rhodopirellula baltica and the diversity of sulfatases in the genus Rhodopirellula.</title>
        <authorList>
            <person name="Wegner C.E."/>
            <person name="Richter-Heitmann T."/>
            <person name="Klindworth A."/>
            <person name="Klockow C."/>
            <person name="Richter M."/>
            <person name="Achstetter T."/>
            <person name="Glockner F.O."/>
            <person name="Harder J."/>
        </authorList>
    </citation>
    <scope>NUCLEOTIDE SEQUENCE [LARGE SCALE GENOMIC DNA]</scope>
    <source>
        <strain evidence="10 11">WH47</strain>
    </source>
</reference>
<feature type="domain" description="P-type ATPase A" evidence="9">
    <location>
        <begin position="148"/>
        <end position="246"/>
    </location>
</feature>
<feature type="transmembrane region" description="Helical" evidence="8">
    <location>
        <begin position="591"/>
        <end position="615"/>
    </location>
</feature>
<keyword evidence="8" id="KW-0547">Nucleotide-binding</keyword>
<evidence type="ECO:0000256" key="4">
    <source>
        <dbReference type="ARBA" id="ARBA00022989"/>
    </source>
</evidence>
<evidence type="ECO:0000256" key="2">
    <source>
        <dbReference type="ARBA" id="ARBA00006024"/>
    </source>
</evidence>
<dbReference type="PATRIC" id="fig|991778.3.peg.4888"/>
<dbReference type="PANTHER" id="PTHR48085:SF5">
    <property type="entry name" value="CADMIUM_ZINC-TRANSPORTING ATPASE HMA4-RELATED"/>
    <property type="match status" value="1"/>
</dbReference>
<dbReference type="EMBL" id="AFAR01000229">
    <property type="protein sequence ID" value="EGF25466.1"/>
    <property type="molecule type" value="Genomic_DNA"/>
</dbReference>
<dbReference type="GO" id="GO:0016463">
    <property type="term" value="F:P-type zinc transporter activity"/>
    <property type="evidence" value="ECO:0007669"/>
    <property type="project" value="UniProtKB-EC"/>
</dbReference>
<feature type="transmembrane region" description="Helical" evidence="8">
    <location>
        <begin position="262"/>
        <end position="281"/>
    </location>
</feature>
<comment type="caution">
    <text evidence="10">The sequence shown here is derived from an EMBL/GenBank/DDBJ whole genome shotgun (WGS) entry which is preliminary data.</text>
</comment>
<sequence>MAEGINESFAKVLQRWTTHNNRRAENMNNRLQLGIAGLAIVAITLHLWLRFGMTIDGDVASVAIRDFPLLIALVLGGVPLVWNLLVKLFRAEFGSDLLAGISIVTGVLLGEYLAATIVVLMLSGGEALESYAVRSASSVLRALANRMPAIAIRQVGDTTEEIPLDEIAIGDTVLILPHKVCPVDATVVSGHGTMDESYLTGEPYRMSKTPGSLVLSGAINGDSALVVRADKRAVDSRYAKIMEVMESSQQNRPKIRRLGDQLGAFYTPLAVLIGVAAWVASGDPVRFLSVMVVATPCPLLIAIPVAILGAISLSARRSIIIRDPSVLEQVDRCKTMIFDKTGTLTYGRPKLVEQLVDPNQDAARVLTLVASLERYSKHPLAEAIVSAAAQIETSLSNTLLSVSEISEPPGAGLRGIVDGHEMQITSRKKLLAKGGDWAERLPEQSGGLECVILIDGEYAATYRLRDSPRSEGHSFVDHLDDRHGVNRVILLSGDRTSEVQYLGEQVGITECLGDQSPEDKLRFVTEQTKAAKTVFVGDGINDAPALMAATVGIAFGQNSDVTTEAAGVVILDSSLARVDELMHISRRMRRIALQSAVGGMTLSVIGMLIASAGYLPPVAGAIAQEAIDVVAVLNALRVAWAPKSLTDF</sequence>
<keyword evidence="8" id="KW-0067">ATP-binding</keyword>